<evidence type="ECO:0000313" key="4">
    <source>
        <dbReference type="Proteomes" id="UP000488956"/>
    </source>
</evidence>
<dbReference type="Proteomes" id="UP000488956">
    <property type="component" value="Unassembled WGS sequence"/>
</dbReference>
<dbReference type="EMBL" id="QXFX01005658">
    <property type="protein sequence ID" value="KAE9060234.1"/>
    <property type="molecule type" value="Genomic_DNA"/>
</dbReference>
<evidence type="ECO:0000256" key="1">
    <source>
        <dbReference type="SAM" id="Phobius"/>
    </source>
</evidence>
<evidence type="ECO:0000313" key="3">
    <source>
        <dbReference type="EMBL" id="KAE9060234.1"/>
    </source>
</evidence>
<protein>
    <submittedName>
        <fullName evidence="3">Uncharacterized protein</fullName>
    </submittedName>
</protein>
<proteinExistence type="predicted"/>
<evidence type="ECO:0000256" key="2">
    <source>
        <dbReference type="SAM" id="SignalP"/>
    </source>
</evidence>
<keyword evidence="2" id="KW-0732">Signal</keyword>
<sequence length="229" mass="24239">MLTVLLSSMTAAAMLVMLLSLSPLPLPLRSPCRCGRAHRNAARRTPVPPPCSPSRHAAVAVPAAAMLTVLLSSMTAAAMLVMLLSLSPLPLPLRSPCRCGRAHRNAARRSPVQPPCSPSRHAAVAVPAAAMPAVLLSPIRPPPCSSCCARCPRYRYACRDAVTGLIGMLPDVRIRRRRHACCSSVAYADTMLAAAMLAVQQSLLRVPLCLPSSFLVSFDASLIWSSSAS</sequence>
<keyword evidence="1" id="KW-0812">Transmembrane</keyword>
<reference evidence="3 4" key="1">
    <citation type="submission" date="2018-09" db="EMBL/GenBank/DDBJ databases">
        <title>Genomic investigation of the strawberry pathogen Phytophthora fragariae indicates pathogenicity is determined by transcriptional variation in three key races.</title>
        <authorList>
            <person name="Adams T.M."/>
            <person name="Armitage A.D."/>
            <person name="Sobczyk M.K."/>
            <person name="Bates H.J."/>
            <person name="Dunwell J.M."/>
            <person name="Nellist C.F."/>
            <person name="Harrison R.J."/>
        </authorList>
    </citation>
    <scope>NUCLEOTIDE SEQUENCE [LARGE SCALE GENOMIC DNA]</scope>
    <source>
        <strain evidence="3 4">ONT-3</strain>
    </source>
</reference>
<keyword evidence="1" id="KW-0472">Membrane</keyword>
<keyword evidence="1" id="KW-1133">Transmembrane helix</keyword>
<name>A0A6G0JKT5_9STRA</name>
<feature type="signal peptide" evidence="2">
    <location>
        <begin position="1"/>
        <end position="20"/>
    </location>
</feature>
<feature type="transmembrane region" description="Helical" evidence="1">
    <location>
        <begin position="58"/>
        <end position="84"/>
    </location>
</feature>
<dbReference type="AlphaFoldDB" id="A0A6G0JKT5"/>
<feature type="chain" id="PRO_5026138198" evidence="2">
    <location>
        <begin position="21"/>
        <end position="229"/>
    </location>
</feature>
<comment type="caution">
    <text evidence="3">The sequence shown here is derived from an EMBL/GenBank/DDBJ whole genome shotgun (WGS) entry which is preliminary data.</text>
</comment>
<gene>
    <name evidence="3" type="ORF">PF010_g30296</name>
</gene>
<organism evidence="3 4">
    <name type="scientific">Phytophthora fragariae</name>
    <dbReference type="NCBI Taxonomy" id="53985"/>
    <lineage>
        <taxon>Eukaryota</taxon>
        <taxon>Sar</taxon>
        <taxon>Stramenopiles</taxon>
        <taxon>Oomycota</taxon>
        <taxon>Peronosporomycetes</taxon>
        <taxon>Peronosporales</taxon>
        <taxon>Peronosporaceae</taxon>
        <taxon>Phytophthora</taxon>
    </lineage>
</organism>
<accession>A0A6G0JKT5</accession>